<dbReference type="Pfam" id="PF00291">
    <property type="entry name" value="PALP"/>
    <property type="match status" value="1"/>
</dbReference>
<comment type="similarity">
    <text evidence="4 13">Belongs to the serine/threonine dehydratase family.</text>
</comment>
<dbReference type="Gene3D" id="3.40.50.1100">
    <property type="match status" value="1"/>
</dbReference>
<feature type="domain" description="ACT-like" evidence="14">
    <location>
        <begin position="115"/>
        <end position="187"/>
    </location>
</feature>
<name>A0A7V2SZ91_LEUMU</name>
<dbReference type="InterPro" id="IPR036052">
    <property type="entry name" value="TrpB-like_PALP_sf"/>
</dbReference>
<evidence type="ECO:0000256" key="13">
    <source>
        <dbReference type="RuleBase" id="RU362012"/>
    </source>
</evidence>
<dbReference type="CDD" id="cd04906">
    <property type="entry name" value="ACT_ThrD-I_1"/>
    <property type="match status" value="1"/>
</dbReference>
<keyword evidence="6 13" id="KW-0028">Amino-acid biosynthesis</keyword>
<evidence type="ECO:0000256" key="2">
    <source>
        <dbReference type="ARBA" id="ARBA00001933"/>
    </source>
</evidence>
<dbReference type="Pfam" id="PF00585">
    <property type="entry name" value="Thr_dehydrat_C"/>
    <property type="match status" value="2"/>
</dbReference>
<protein>
    <recommendedName>
        <fullName evidence="13">L-threonine dehydratase</fullName>
        <ecNumber evidence="13">4.3.1.19</ecNumber>
    </recommendedName>
    <alternativeName>
        <fullName evidence="13">Threonine deaminase</fullName>
    </alternativeName>
</protein>
<dbReference type="Proteomes" id="UP000885750">
    <property type="component" value="Unassembled WGS sequence"/>
</dbReference>
<dbReference type="PROSITE" id="PS51672">
    <property type="entry name" value="ACT_LIKE"/>
    <property type="match status" value="2"/>
</dbReference>
<comment type="cofactor">
    <cofactor evidence="2 13">
        <name>pyridoxal 5'-phosphate</name>
        <dbReference type="ChEBI" id="CHEBI:597326"/>
    </cofactor>
</comment>
<comment type="catalytic activity">
    <reaction evidence="1 13">
        <text>L-threonine = 2-oxobutanoate + NH4(+)</text>
        <dbReference type="Rhea" id="RHEA:22108"/>
        <dbReference type="ChEBI" id="CHEBI:16763"/>
        <dbReference type="ChEBI" id="CHEBI:28938"/>
        <dbReference type="ChEBI" id="CHEBI:57926"/>
        <dbReference type="EC" id="4.3.1.19"/>
    </reaction>
</comment>
<dbReference type="CDD" id="cd04907">
    <property type="entry name" value="ACT_ThrD-I_2"/>
    <property type="match status" value="1"/>
</dbReference>
<comment type="pathway">
    <text evidence="3 13">Amino-acid biosynthesis; L-isoleucine biosynthesis; 2-oxobutanoate from L-threonine: step 1/1.</text>
</comment>
<evidence type="ECO:0000256" key="12">
    <source>
        <dbReference type="ARBA" id="ARBA00025527"/>
    </source>
</evidence>
<dbReference type="InterPro" id="IPR038110">
    <property type="entry name" value="TD_ACT-like_sf"/>
</dbReference>
<comment type="caution">
    <text evidence="15">The sequence shown here is derived from an EMBL/GenBank/DDBJ whole genome shotgun (WGS) entry which is preliminary data.</text>
</comment>
<keyword evidence="11 13" id="KW-0100">Branched-chain amino acid biosynthesis</keyword>
<feature type="non-terminal residue" evidence="15">
    <location>
        <position position="1"/>
    </location>
</feature>
<feature type="domain" description="ACT-like" evidence="14">
    <location>
        <begin position="210"/>
        <end position="281"/>
    </location>
</feature>
<dbReference type="GO" id="GO:0004794">
    <property type="term" value="F:threonine deaminase activity"/>
    <property type="evidence" value="ECO:0007669"/>
    <property type="project" value="UniProtKB-UniRule"/>
</dbReference>
<dbReference type="PANTHER" id="PTHR48078:SF11">
    <property type="entry name" value="THREONINE DEHYDRATASE, MITOCHONDRIAL"/>
    <property type="match status" value="1"/>
</dbReference>
<evidence type="ECO:0000256" key="7">
    <source>
        <dbReference type="ARBA" id="ARBA00022624"/>
    </source>
</evidence>
<dbReference type="EC" id="4.3.1.19" evidence="13"/>
<dbReference type="InterPro" id="IPR050147">
    <property type="entry name" value="Ser/Thr_Dehydratase"/>
</dbReference>
<dbReference type="GO" id="GO:0006565">
    <property type="term" value="P:L-serine catabolic process"/>
    <property type="evidence" value="ECO:0007669"/>
    <property type="project" value="TreeGrafter"/>
</dbReference>
<evidence type="ECO:0000256" key="9">
    <source>
        <dbReference type="ARBA" id="ARBA00022898"/>
    </source>
</evidence>
<evidence type="ECO:0000256" key="8">
    <source>
        <dbReference type="ARBA" id="ARBA00022737"/>
    </source>
</evidence>
<evidence type="ECO:0000256" key="1">
    <source>
        <dbReference type="ARBA" id="ARBA00001274"/>
    </source>
</evidence>
<dbReference type="InterPro" id="IPR001926">
    <property type="entry name" value="TrpB-like_PALP"/>
</dbReference>
<reference evidence="15" key="1">
    <citation type="journal article" date="2020" name="mSystems">
        <title>Genome- and Community-Level Interaction Insights into Carbon Utilization and Element Cycling Functions of Hydrothermarchaeota in Hydrothermal Sediment.</title>
        <authorList>
            <person name="Zhou Z."/>
            <person name="Liu Y."/>
            <person name="Xu W."/>
            <person name="Pan J."/>
            <person name="Luo Z.H."/>
            <person name="Li M."/>
        </authorList>
    </citation>
    <scope>NUCLEOTIDE SEQUENCE [LARGE SCALE GENOMIC DNA]</scope>
    <source>
        <strain evidence="15">HyVt-493</strain>
    </source>
</reference>
<dbReference type="NCBIfam" id="TIGR01124">
    <property type="entry name" value="ilvA_2Cterm"/>
    <property type="match status" value="1"/>
</dbReference>
<dbReference type="FunFam" id="3.40.1020.10:FF:000001">
    <property type="entry name" value="L-threonine dehydratase"/>
    <property type="match status" value="1"/>
</dbReference>
<evidence type="ECO:0000256" key="4">
    <source>
        <dbReference type="ARBA" id="ARBA00010869"/>
    </source>
</evidence>
<evidence type="ECO:0000256" key="10">
    <source>
        <dbReference type="ARBA" id="ARBA00023239"/>
    </source>
</evidence>
<dbReference type="Gene3D" id="3.40.1020.10">
    <property type="entry name" value="Biosynthetic Threonine Deaminase, Domain 3"/>
    <property type="match status" value="1"/>
</dbReference>
<keyword evidence="8" id="KW-0677">Repeat</keyword>
<dbReference type="GO" id="GO:0006567">
    <property type="term" value="P:L-threonine catabolic process"/>
    <property type="evidence" value="ECO:0007669"/>
    <property type="project" value="TreeGrafter"/>
</dbReference>
<evidence type="ECO:0000313" key="15">
    <source>
        <dbReference type="EMBL" id="HFC92220.1"/>
    </source>
</evidence>
<sequence length="290" mass="32800">KQNKRVILDQIGFFADGAAVKQVGKNTLRIAREVVDEMMTVSTDETCAAIKDVFEDTRTLLEPAGALATAGMKKYIQQNKVENQQIISICSGANISFDRLRHVAERAELGEKREALLAVTIPEKPGSFQAFCKAISNRVITEFNYRYSDKQNAQVFAGVQLSNGDAEKKLLLQELKSKQYPVEDFSNNELAKVHLRFMVGGHAPVAEDEVLYRFIFPERPGALLHFLTGIGGKWNISLFHYRNHGSDFGRVLVGIQVPRQERDDFCAFLDELGYEYNDETENPAYQRFLR</sequence>
<keyword evidence="9 13" id="KW-0663">Pyridoxal phosphate</keyword>
<evidence type="ECO:0000256" key="5">
    <source>
        <dbReference type="ARBA" id="ARBA00011881"/>
    </source>
</evidence>
<dbReference type="GO" id="GO:0009097">
    <property type="term" value="P:isoleucine biosynthetic process"/>
    <property type="evidence" value="ECO:0007669"/>
    <property type="project" value="UniProtKB-UniRule"/>
</dbReference>
<dbReference type="InterPro" id="IPR045865">
    <property type="entry name" value="ACT-like_dom_sf"/>
</dbReference>
<proteinExistence type="inferred from homology"/>
<dbReference type="InterPro" id="IPR001721">
    <property type="entry name" value="TD_ACT-like"/>
</dbReference>
<dbReference type="SUPFAM" id="SSF53686">
    <property type="entry name" value="Tryptophan synthase beta subunit-like PLP-dependent enzymes"/>
    <property type="match status" value="1"/>
</dbReference>
<organism evidence="15">
    <name type="scientific">Leucothrix mucor</name>
    <dbReference type="NCBI Taxonomy" id="45248"/>
    <lineage>
        <taxon>Bacteria</taxon>
        <taxon>Pseudomonadati</taxon>
        <taxon>Pseudomonadota</taxon>
        <taxon>Gammaproteobacteria</taxon>
        <taxon>Thiotrichales</taxon>
        <taxon>Thiotrichaceae</taxon>
        <taxon>Leucothrix</taxon>
    </lineage>
</organism>
<gene>
    <name evidence="13 15" type="primary">ilvA</name>
    <name evidence="15" type="ORF">ENJ51_05340</name>
</gene>
<evidence type="ECO:0000256" key="6">
    <source>
        <dbReference type="ARBA" id="ARBA00022605"/>
    </source>
</evidence>
<dbReference type="UniPathway" id="UPA00047">
    <property type="reaction ID" value="UER00054"/>
</dbReference>
<dbReference type="InterPro" id="IPR005787">
    <property type="entry name" value="Thr_deHydtase_biosynth"/>
</dbReference>
<evidence type="ECO:0000256" key="3">
    <source>
        <dbReference type="ARBA" id="ARBA00004810"/>
    </source>
</evidence>
<accession>A0A7V2SZ91</accession>
<dbReference type="SUPFAM" id="SSF55021">
    <property type="entry name" value="ACT-like"/>
    <property type="match status" value="2"/>
</dbReference>
<comment type="function">
    <text evidence="12 13">Catalyzes the anaerobic formation of alpha-ketobutyrate and ammonia from threonine in a two-step reaction. The first step involved a dehydration of threonine and a production of enamine intermediates (aminocrotonate), which tautomerizes to its imine form (iminobutyrate). Both intermediates are unstable and short-lived. The second step is the nonenzymatic hydrolysis of the enamine/imine intermediates to form 2-ketobutyrate and free ammonia. In the low water environment of the cell, the second step is accelerated by RidA.</text>
</comment>
<evidence type="ECO:0000256" key="11">
    <source>
        <dbReference type="ARBA" id="ARBA00023304"/>
    </source>
</evidence>
<dbReference type="GO" id="GO:0003941">
    <property type="term" value="F:L-serine ammonia-lyase activity"/>
    <property type="evidence" value="ECO:0007669"/>
    <property type="project" value="TreeGrafter"/>
</dbReference>
<keyword evidence="10 13" id="KW-0456">Lyase</keyword>
<dbReference type="PANTHER" id="PTHR48078">
    <property type="entry name" value="THREONINE DEHYDRATASE, MITOCHONDRIAL-RELATED"/>
    <property type="match status" value="1"/>
</dbReference>
<comment type="subunit">
    <text evidence="5 13">Homotetramer.</text>
</comment>
<evidence type="ECO:0000259" key="14">
    <source>
        <dbReference type="PROSITE" id="PS51672"/>
    </source>
</evidence>
<keyword evidence="7 13" id="KW-0412">Isoleucine biosynthesis</keyword>
<dbReference type="EMBL" id="DRMS01000201">
    <property type="protein sequence ID" value="HFC92220.1"/>
    <property type="molecule type" value="Genomic_DNA"/>
</dbReference>
<dbReference type="AlphaFoldDB" id="A0A7V2SZ91"/>